<protein>
    <submittedName>
        <fullName evidence="1">(Perigord truffle) hypothetical protein</fullName>
    </submittedName>
</protein>
<organism evidence="1 2">
    <name type="scientific">Tuber melanosporum (strain Mel28)</name>
    <name type="common">Perigord black truffle</name>
    <dbReference type="NCBI Taxonomy" id="656061"/>
    <lineage>
        <taxon>Eukaryota</taxon>
        <taxon>Fungi</taxon>
        <taxon>Dikarya</taxon>
        <taxon>Ascomycota</taxon>
        <taxon>Pezizomycotina</taxon>
        <taxon>Pezizomycetes</taxon>
        <taxon>Pezizales</taxon>
        <taxon>Tuberaceae</taxon>
        <taxon>Tuber</taxon>
    </lineage>
</organism>
<dbReference type="SUPFAM" id="SSF50978">
    <property type="entry name" value="WD40 repeat-like"/>
    <property type="match status" value="1"/>
</dbReference>
<reference evidence="1 2" key="1">
    <citation type="journal article" date="2010" name="Nature">
        <title>Perigord black truffle genome uncovers evolutionary origins and mechanisms of symbiosis.</title>
        <authorList>
            <person name="Martin F."/>
            <person name="Kohler A."/>
            <person name="Murat C."/>
            <person name="Balestrini R."/>
            <person name="Coutinho P.M."/>
            <person name="Jaillon O."/>
            <person name="Montanini B."/>
            <person name="Morin E."/>
            <person name="Noel B."/>
            <person name="Percudani R."/>
            <person name="Porcel B."/>
            <person name="Rubini A."/>
            <person name="Amicucci A."/>
            <person name="Amselem J."/>
            <person name="Anthouard V."/>
            <person name="Arcioni S."/>
            <person name="Artiguenave F."/>
            <person name="Aury J.M."/>
            <person name="Ballario P."/>
            <person name="Bolchi A."/>
            <person name="Brenna A."/>
            <person name="Brun A."/>
            <person name="Buee M."/>
            <person name="Cantarel B."/>
            <person name="Chevalier G."/>
            <person name="Couloux A."/>
            <person name="Da Silva C."/>
            <person name="Denoeud F."/>
            <person name="Duplessis S."/>
            <person name="Ghignone S."/>
            <person name="Hilselberger B."/>
            <person name="Iotti M."/>
            <person name="Marcais B."/>
            <person name="Mello A."/>
            <person name="Miranda M."/>
            <person name="Pacioni G."/>
            <person name="Quesneville H."/>
            <person name="Riccioni C."/>
            <person name="Ruotolo R."/>
            <person name="Splivallo R."/>
            <person name="Stocchi V."/>
            <person name="Tisserant E."/>
            <person name="Viscomi A.R."/>
            <person name="Zambonelli A."/>
            <person name="Zampieri E."/>
            <person name="Henrissat B."/>
            <person name="Lebrun M.H."/>
            <person name="Paolocci F."/>
            <person name="Bonfante P."/>
            <person name="Ottonello S."/>
            <person name="Wincker P."/>
        </authorList>
    </citation>
    <scope>NUCLEOTIDE SEQUENCE [LARGE SCALE GENOMIC DNA]</scope>
    <source>
        <strain evidence="1 2">Mel28</strain>
    </source>
</reference>
<gene>
    <name evidence="1" type="ORF">GSTUM_00009330001</name>
</gene>
<dbReference type="EMBL" id="FN430335">
    <property type="protein sequence ID" value="CAZ84866.1"/>
    <property type="molecule type" value="Genomic_DNA"/>
</dbReference>
<dbReference type="STRING" id="656061.D5GK23"/>
<sequence>MGGTVYFVVGMDDGSITSFCANEMGAAGLGLGGGIEGFKDRGFWKSEMEQKMQRDGEVGERRLVKSDSSVCNWGFKLPGMVTGTVVIENGERNLEVIVSSLSNAFAHQRLSKTADFIPRTRRPAGSYFVRSNILDQRPILSMTCSPDKRTIFYGLEKGVAFRQVDNQAHIREAVTGLRTDIFAVYCLPLDAPSHTGFLAGGRDGKVRLFDVRANPQTCAPIVLNVGSVRHIGGLSGTGLVIRCVDSCARYDLRMSQDSKAPDAKSYAASMFRVPDGDGRKGGFDIYHEVGLVAVEGGGVGTGHGGSGSNEKAVYLFDIDSSDLVAKFPPGQVRLLKPEGGYGWPAVVISGERGVVVYE</sequence>
<proteinExistence type="predicted"/>
<evidence type="ECO:0000313" key="2">
    <source>
        <dbReference type="Proteomes" id="UP000006911"/>
    </source>
</evidence>
<dbReference type="InParanoid" id="D5GK23"/>
<dbReference type="GeneID" id="9186903"/>
<dbReference type="InterPro" id="IPR036322">
    <property type="entry name" value="WD40_repeat_dom_sf"/>
</dbReference>
<dbReference type="AlphaFoldDB" id="D5GK23"/>
<evidence type="ECO:0000313" key="1">
    <source>
        <dbReference type="EMBL" id="CAZ84866.1"/>
    </source>
</evidence>
<accession>D5GK23</accession>
<dbReference type="KEGG" id="tml:GSTUM_00009330001"/>
<keyword evidence="2" id="KW-1185">Reference proteome</keyword>
<dbReference type="Proteomes" id="UP000006911">
    <property type="component" value="Unassembled WGS sequence"/>
</dbReference>
<dbReference type="RefSeq" id="XP_002840675.1">
    <property type="nucleotide sequence ID" value="XM_002840629.1"/>
</dbReference>
<name>D5GK23_TUBMM</name>
<dbReference type="HOGENOM" id="CLU_774317_0_0_1"/>